<dbReference type="GO" id="GO:0003677">
    <property type="term" value="F:DNA binding"/>
    <property type="evidence" value="ECO:0007669"/>
    <property type="project" value="InterPro"/>
</dbReference>
<keyword evidence="2" id="KW-1185">Reference proteome</keyword>
<dbReference type="InterPro" id="IPR010982">
    <property type="entry name" value="Lambda_DNA-bd_dom_sf"/>
</dbReference>
<proteinExistence type="predicted"/>
<dbReference type="OrthoDB" id="9824762at2"/>
<protein>
    <submittedName>
        <fullName evidence="1">Uncharacterized protein</fullName>
    </submittedName>
</protein>
<dbReference type="EMBL" id="CP036316">
    <property type="protein sequence ID" value="QDT66751.1"/>
    <property type="molecule type" value="Genomic_DNA"/>
</dbReference>
<gene>
    <name evidence="1" type="ORF">V22_40220</name>
</gene>
<sequence>MNDVFLKGDVVDDYIQAAGLKYSELSARLGFSDARYLRYLRARKNYASWSTVVLLADILNESVPLHSRTSEITPLSLIDGLSDPRGIYRRFIVAARLRGQAAIKDAEHLQKPATIWECKGPGVFPLFQEFRPVVTGGGQSLSAPAQFFEVYFGLFDYVPSTDEFHMLQHEHNQVILRTRPWLKHRVTGRSRPFECQTTLTIDAQDIVEHVVVEFDQPESLVTFHDSGR</sequence>
<reference evidence="1 2" key="1">
    <citation type="submission" date="2019-02" db="EMBL/GenBank/DDBJ databases">
        <title>Deep-cultivation of Planctomycetes and their phenomic and genomic characterization uncovers novel biology.</title>
        <authorList>
            <person name="Wiegand S."/>
            <person name="Jogler M."/>
            <person name="Boedeker C."/>
            <person name="Pinto D."/>
            <person name="Vollmers J."/>
            <person name="Rivas-Marin E."/>
            <person name="Kohn T."/>
            <person name="Peeters S.H."/>
            <person name="Heuer A."/>
            <person name="Rast P."/>
            <person name="Oberbeckmann S."/>
            <person name="Bunk B."/>
            <person name="Jeske O."/>
            <person name="Meyerdierks A."/>
            <person name="Storesund J.E."/>
            <person name="Kallscheuer N."/>
            <person name="Luecker S."/>
            <person name="Lage O.M."/>
            <person name="Pohl T."/>
            <person name="Merkel B.J."/>
            <person name="Hornburger P."/>
            <person name="Mueller R.-W."/>
            <person name="Bruemmer F."/>
            <person name="Labrenz M."/>
            <person name="Spormann A.M."/>
            <person name="Op den Camp H."/>
            <person name="Overmann J."/>
            <person name="Amann R."/>
            <person name="Jetten M.S.M."/>
            <person name="Mascher T."/>
            <person name="Medema M.H."/>
            <person name="Devos D.P."/>
            <person name="Kaster A.-K."/>
            <person name="Ovreas L."/>
            <person name="Rohde M."/>
            <person name="Galperin M.Y."/>
            <person name="Jogler C."/>
        </authorList>
    </citation>
    <scope>NUCLEOTIDE SEQUENCE [LARGE SCALE GENOMIC DNA]</scope>
    <source>
        <strain evidence="1 2">V22</strain>
    </source>
</reference>
<dbReference type="Proteomes" id="UP000319976">
    <property type="component" value="Chromosome"/>
</dbReference>
<dbReference type="SUPFAM" id="SSF47413">
    <property type="entry name" value="lambda repressor-like DNA-binding domains"/>
    <property type="match status" value="1"/>
</dbReference>
<accession>A0A517TEE4</accession>
<name>A0A517TEE4_9PLAN</name>
<evidence type="ECO:0000313" key="2">
    <source>
        <dbReference type="Proteomes" id="UP000319976"/>
    </source>
</evidence>
<organism evidence="1 2">
    <name type="scientific">Calycomorphotria hydatis</name>
    <dbReference type="NCBI Taxonomy" id="2528027"/>
    <lineage>
        <taxon>Bacteria</taxon>
        <taxon>Pseudomonadati</taxon>
        <taxon>Planctomycetota</taxon>
        <taxon>Planctomycetia</taxon>
        <taxon>Planctomycetales</taxon>
        <taxon>Planctomycetaceae</taxon>
        <taxon>Calycomorphotria</taxon>
    </lineage>
</organism>
<dbReference type="RefSeq" id="WP_145266116.1">
    <property type="nucleotide sequence ID" value="NZ_CP036316.1"/>
</dbReference>
<evidence type="ECO:0000313" key="1">
    <source>
        <dbReference type="EMBL" id="QDT66751.1"/>
    </source>
</evidence>
<dbReference type="AlphaFoldDB" id="A0A517TEE4"/>
<dbReference type="KEGG" id="chya:V22_40220"/>